<dbReference type="Proteomes" id="UP000054560">
    <property type="component" value="Unassembled WGS sequence"/>
</dbReference>
<accession>A0A0L0F937</accession>
<protein>
    <submittedName>
        <fullName evidence="1">Uncharacterized protein</fullName>
    </submittedName>
</protein>
<evidence type="ECO:0000313" key="1">
    <source>
        <dbReference type="EMBL" id="KNC73235.1"/>
    </source>
</evidence>
<organism evidence="1 2">
    <name type="scientific">Sphaeroforma arctica JP610</name>
    <dbReference type="NCBI Taxonomy" id="667725"/>
    <lineage>
        <taxon>Eukaryota</taxon>
        <taxon>Ichthyosporea</taxon>
        <taxon>Ichthyophonida</taxon>
        <taxon>Sphaeroforma</taxon>
    </lineage>
</organism>
<dbReference type="RefSeq" id="XP_014147137.1">
    <property type="nucleotide sequence ID" value="XM_014291662.1"/>
</dbReference>
<evidence type="ECO:0000313" key="2">
    <source>
        <dbReference type="Proteomes" id="UP000054560"/>
    </source>
</evidence>
<reference evidence="1 2" key="1">
    <citation type="submission" date="2011-02" db="EMBL/GenBank/DDBJ databases">
        <title>The Genome Sequence of Sphaeroforma arctica JP610.</title>
        <authorList>
            <consortium name="The Broad Institute Genome Sequencing Platform"/>
            <person name="Russ C."/>
            <person name="Cuomo C."/>
            <person name="Young S.K."/>
            <person name="Zeng Q."/>
            <person name="Gargeya S."/>
            <person name="Alvarado L."/>
            <person name="Berlin A."/>
            <person name="Chapman S.B."/>
            <person name="Chen Z."/>
            <person name="Freedman E."/>
            <person name="Gellesch M."/>
            <person name="Goldberg J."/>
            <person name="Griggs A."/>
            <person name="Gujja S."/>
            <person name="Heilman E."/>
            <person name="Heiman D."/>
            <person name="Howarth C."/>
            <person name="Mehta T."/>
            <person name="Neiman D."/>
            <person name="Pearson M."/>
            <person name="Roberts A."/>
            <person name="Saif S."/>
            <person name="Shea T."/>
            <person name="Shenoy N."/>
            <person name="Sisk P."/>
            <person name="Stolte C."/>
            <person name="Sykes S."/>
            <person name="White J."/>
            <person name="Yandava C."/>
            <person name="Burger G."/>
            <person name="Gray M.W."/>
            <person name="Holland P.W.H."/>
            <person name="King N."/>
            <person name="Lang F.B.F."/>
            <person name="Roger A.J."/>
            <person name="Ruiz-Trillo I."/>
            <person name="Haas B."/>
            <person name="Nusbaum C."/>
            <person name="Birren B."/>
        </authorList>
    </citation>
    <scope>NUCLEOTIDE SEQUENCE [LARGE SCALE GENOMIC DNA]</scope>
    <source>
        <strain evidence="1 2">JP610</strain>
    </source>
</reference>
<dbReference type="AlphaFoldDB" id="A0A0L0F937"/>
<proteinExistence type="predicted"/>
<dbReference type="GeneID" id="25914711"/>
<name>A0A0L0F937_9EUKA</name>
<dbReference type="EMBL" id="KQ245889">
    <property type="protein sequence ID" value="KNC73235.1"/>
    <property type="molecule type" value="Genomic_DNA"/>
</dbReference>
<feature type="non-terminal residue" evidence="1">
    <location>
        <position position="67"/>
    </location>
</feature>
<feature type="non-terminal residue" evidence="1">
    <location>
        <position position="1"/>
    </location>
</feature>
<sequence length="67" mass="7661">AMEICLDVTEILTTLLPALAQSLKEIVNEDYGEIDVCHFAEDEIAYKDLPGTSDEKQFREAMREELR</sequence>
<gene>
    <name evidence="1" type="ORF">SARC_14207</name>
</gene>
<keyword evidence="2" id="KW-1185">Reference proteome</keyword>